<name>A0A6A5GA46_CAERE</name>
<evidence type="ECO:0000313" key="3">
    <source>
        <dbReference type="Proteomes" id="UP000483820"/>
    </source>
</evidence>
<gene>
    <name evidence="2" type="ORF">GCK72_018561</name>
</gene>
<evidence type="ECO:0000313" key="2">
    <source>
        <dbReference type="EMBL" id="KAF1752007.1"/>
    </source>
</evidence>
<organism evidence="2 3">
    <name type="scientific">Caenorhabditis remanei</name>
    <name type="common">Caenorhabditis vulgaris</name>
    <dbReference type="NCBI Taxonomy" id="31234"/>
    <lineage>
        <taxon>Eukaryota</taxon>
        <taxon>Metazoa</taxon>
        <taxon>Ecdysozoa</taxon>
        <taxon>Nematoda</taxon>
        <taxon>Chromadorea</taxon>
        <taxon>Rhabditida</taxon>
        <taxon>Rhabditina</taxon>
        <taxon>Rhabditomorpha</taxon>
        <taxon>Rhabditoidea</taxon>
        <taxon>Rhabditidae</taxon>
        <taxon>Peloderinae</taxon>
        <taxon>Caenorhabditis</taxon>
    </lineage>
</organism>
<dbReference type="CTD" id="78776699"/>
<accession>A0A6A5GA46</accession>
<evidence type="ECO:0000256" key="1">
    <source>
        <dbReference type="SAM" id="MobiDB-lite"/>
    </source>
</evidence>
<sequence length="95" mass="11093">MAESTSTLMPTDDWGRRRRQRGNIIPMTSKTASSCSGYQGMSLFRWITPPTRDKTMKSDPFCWWRICILTGRCVHLEFKLDLQDLKVLSNLFIYV</sequence>
<proteinExistence type="predicted"/>
<dbReference type="RefSeq" id="XP_053581536.1">
    <property type="nucleotide sequence ID" value="XM_053732623.1"/>
</dbReference>
<dbReference type="EMBL" id="WUAV01000005">
    <property type="protein sequence ID" value="KAF1752007.1"/>
    <property type="molecule type" value="Genomic_DNA"/>
</dbReference>
<reference evidence="2 3" key="1">
    <citation type="submission" date="2019-12" db="EMBL/GenBank/DDBJ databases">
        <title>Chromosome-level assembly of the Caenorhabditis remanei genome.</title>
        <authorList>
            <person name="Teterina A.A."/>
            <person name="Willis J.H."/>
            <person name="Phillips P.C."/>
        </authorList>
    </citation>
    <scope>NUCLEOTIDE SEQUENCE [LARGE SCALE GENOMIC DNA]</scope>
    <source>
        <strain evidence="2 3">PX506</strain>
        <tissue evidence="2">Whole organism</tissue>
    </source>
</reference>
<dbReference type="Proteomes" id="UP000483820">
    <property type="component" value="Chromosome V"/>
</dbReference>
<comment type="caution">
    <text evidence="2">The sequence shown here is derived from an EMBL/GenBank/DDBJ whole genome shotgun (WGS) entry which is preliminary data.</text>
</comment>
<protein>
    <submittedName>
        <fullName evidence="2">Uncharacterized protein</fullName>
    </submittedName>
</protein>
<dbReference type="KEGG" id="crq:GCK72_018561"/>
<dbReference type="GeneID" id="78776699"/>
<feature type="region of interest" description="Disordered" evidence="1">
    <location>
        <begin position="1"/>
        <end position="20"/>
    </location>
</feature>
<dbReference type="AlphaFoldDB" id="A0A6A5GA46"/>